<accession>A0AAP2ZBR2</accession>
<comment type="caution">
    <text evidence="2">The sequence shown here is derived from an EMBL/GenBank/DDBJ whole genome shotgun (WGS) entry which is preliminary data.</text>
</comment>
<keyword evidence="1" id="KW-0812">Transmembrane</keyword>
<protein>
    <submittedName>
        <fullName evidence="2">Uncharacterized protein</fullName>
    </submittedName>
</protein>
<organism evidence="2 3">
    <name type="scientific">Natronosalvus hydrolyticus</name>
    <dbReference type="NCBI Taxonomy" id="2979988"/>
    <lineage>
        <taxon>Archaea</taxon>
        <taxon>Methanobacteriati</taxon>
        <taxon>Methanobacteriota</taxon>
        <taxon>Stenosarchaea group</taxon>
        <taxon>Halobacteria</taxon>
        <taxon>Halobacteriales</taxon>
        <taxon>Natrialbaceae</taxon>
        <taxon>Natronosalvus</taxon>
    </lineage>
</organism>
<gene>
    <name evidence="2" type="ORF">OB919_20470</name>
</gene>
<dbReference type="Proteomes" id="UP001321047">
    <property type="component" value="Unassembled WGS sequence"/>
</dbReference>
<evidence type="ECO:0000313" key="2">
    <source>
        <dbReference type="EMBL" id="MCU4754322.1"/>
    </source>
</evidence>
<feature type="transmembrane region" description="Helical" evidence="1">
    <location>
        <begin position="640"/>
        <end position="657"/>
    </location>
</feature>
<sequence length="686" mass="76641">MSAPTEVTVHESDTDFFEDEETVIVFEFTGDQFQADTAVIQPEDINDRIQGEITEPIEIRIANTNTRAEYGVRDSGDEPVSTLDFIYEYWDWNEEYNNRPPSAEDREDIARNWAANHCEYVGGSDPFVYLYEEERSYFGTQIEGWAYCSVFDELYAQVGELQSTPDIIMETEFEVNDEHGSETVEISSGQDAANIGTATVERFGEPIAKFNFQGGLESGWNYPVPISEKVAFSNDFNGNFRLIEASAYENDYQALLQEGDSKSTLENWHDSWHGSYDSPQYQDPSLSFNNQITHTVTTYHGSEFFDYADSNTELFNGANELTDGVVEIDGDRETVYPQFQVIVKADEVGWHVPSADPFVEEVRVPELLDEGDIHQIEVKVGNEGDGDFDGNVYIPECSDEFTSLGISHGVNVEPGETETVAIDVSFASGSYDSQFIDGSCEVHLQDLREDEVVFTETVDLEGRQADECIQGERSTGITAEGEDIYDEDGNVVDEAEGHRRGIYYCEDGFEKLLVEECSSGDRVGGRDGDLTCIEEETGDPGDDDSSWWDRWFGNGGDSDDSSWWDSLFGDIGLPNPFEGLVDRVSGVLQILHTVFAISFGLTVSLAGYRAARWIDGERQINGSFKPFASRKVSRVQRGRTVVGILAGLVLLIPAVLIGLWIPLGIYLLIFLVLVIVTYFRAQIPLL</sequence>
<dbReference type="EMBL" id="JAOPJZ010000037">
    <property type="protein sequence ID" value="MCU4754322.1"/>
    <property type="molecule type" value="Genomic_DNA"/>
</dbReference>
<reference evidence="2 3" key="1">
    <citation type="submission" date="2022-09" db="EMBL/GenBank/DDBJ databases">
        <title>Enrichment on poylsaccharides allowed isolation of novel metabolic and taxonomic groups of Haloarchaea.</title>
        <authorList>
            <person name="Sorokin D.Y."/>
            <person name="Elcheninov A.G."/>
            <person name="Khizhniak T.V."/>
            <person name="Kolganova T.V."/>
            <person name="Kublanov I.V."/>
        </authorList>
    </citation>
    <scope>NUCLEOTIDE SEQUENCE [LARGE SCALE GENOMIC DNA]</scope>
    <source>
        <strain evidence="2 3">AArc-curdl1</strain>
    </source>
</reference>
<evidence type="ECO:0000256" key="1">
    <source>
        <dbReference type="SAM" id="Phobius"/>
    </source>
</evidence>
<feature type="transmembrane region" description="Helical" evidence="1">
    <location>
        <begin position="590"/>
        <end position="608"/>
    </location>
</feature>
<proteinExistence type="predicted"/>
<dbReference type="AlphaFoldDB" id="A0AAP2ZBR2"/>
<evidence type="ECO:0000313" key="3">
    <source>
        <dbReference type="Proteomes" id="UP001321047"/>
    </source>
</evidence>
<dbReference type="RefSeq" id="WP_342810622.1">
    <property type="nucleotide sequence ID" value="NZ_JAOPJZ010000037.1"/>
</dbReference>
<name>A0AAP2ZBR2_9EURY</name>
<keyword evidence="1" id="KW-1133">Transmembrane helix</keyword>
<keyword evidence="3" id="KW-1185">Reference proteome</keyword>
<keyword evidence="1" id="KW-0472">Membrane</keyword>